<proteinExistence type="predicted"/>
<keyword evidence="2" id="KW-1185">Reference proteome</keyword>
<organism evidence="1 2">
    <name type="scientific">Heterotrigona itama</name>
    <dbReference type="NCBI Taxonomy" id="395501"/>
    <lineage>
        <taxon>Eukaryota</taxon>
        <taxon>Metazoa</taxon>
        <taxon>Ecdysozoa</taxon>
        <taxon>Arthropoda</taxon>
        <taxon>Hexapoda</taxon>
        <taxon>Insecta</taxon>
        <taxon>Pterygota</taxon>
        <taxon>Neoptera</taxon>
        <taxon>Endopterygota</taxon>
        <taxon>Hymenoptera</taxon>
        <taxon>Apocrita</taxon>
        <taxon>Aculeata</taxon>
        <taxon>Apoidea</taxon>
        <taxon>Anthophila</taxon>
        <taxon>Apidae</taxon>
        <taxon>Heterotrigona</taxon>
    </lineage>
</organism>
<dbReference type="EMBL" id="CAJDYZ010006453">
    <property type="protein sequence ID" value="CAD1473410.1"/>
    <property type="molecule type" value="Genomic_DNA"/>
</dbReference>
<evidence type="ECO:0000313" key="1">
    <source>
        <dbReference type="EMBL" id="CAD1473410.1"/>
    </source>
</evidence>
<accession>A0A6V7H2T3</accession>
<dbReference type="AlphaFoldDB" id="A0A6V7H2T3"/>
<sequence>MNDLTTCWRASLKLMISITNQHKCESESSILKRRSEETTWNQNR</sequence>
<reference evidence="1" key="1">
    <citation type="submission" date="2020-07" db="EMBL/GenBank/DDBJ databases">
        <authorList>
            <person name="Nazaruddin N."/>
        </authorList>
    </citation>
    <scope>NUCLEOTIDE SEQUENCE</scope>
</reference>
<gene>
    <name evidence="1" type="ORF">MHI_LOCUS376473</name>
</gene>
<protein>
    <submittedName>
        <fullName evidence="1">Uncharacterized protein</fullName>
    </submittedName>
</protein>
<feature type="non-terminal residue" evidence="1">
    <location>
        <position position="44"/>
    </location>
</feature>
<evidence type="ECO:0000313" key="2">
    <source>
        <dbReference type="Proteomes" id="UP000752696"/>
    </source>
</evidence>
<dbReference type="Proteomes" id="UP000752696">
    <property type="component" value="Unassembled WGS sequence"/>
</dbReference>
<comment type="caution">
    <text evidence="1">The sequence shown here is derived from an EMBL/GenBank/DDBJ whole genome shotgun (WGS) entry which is preliminary data.</text>
</comment>
<name>A0A6V7H2T3_9HYME</name>